<keyword evidence="1" id="KW-0812">Transmembrane</keyword>
<keyword evidence="1" id="KW-0472">Membrane</keyword>
<reference evidence="2" key="1">
    <citation type="submission" date="2021-02" db="EMBL/GenBank/DDBJ databases">
        <authorList>
            <person name="Nowell W R."/>
        </authorList>
    </citation>
    <scope>NUCLEOTIDE SEQUENCE</scope>
</reference>
<proteinExistence type="predicted"/>
<keyword evidence="1" id="KW-1133">Transmembrane helix</keyword>
<gene>
    <name evidence="2" type="ORF">SEV965_LOCUS32806</name>
</gene>
<accession>A0A815N059</accession>
<evidence type="ECO:0000256" key="1">
    <source>
        <dbReference type="SAM" id="Phobius"/>
    </source>
</evidence>
<organism evidence="2 3">
    <name type="scientific">Rotaria sordida</name>
    <dbReference type="NCBI Taxonomy" id="392033"/>
    <lineage>
        <taxon>Eukaryota</taxon>
        <taxon>Metazoa</taxon>
        <taxon>Spiralia</taxon>
        <taxon>Gnathifera</taxon>
        <taxon>Rotifera</taxon>
        <taxon>Eurotatoria</taxon>
        <taxon>Bdelloidea</taxon>
        <taxon>Philodinida</taxon>
        <taxon>Philodinidae</taxon>
        <taxon>Rotaria</taxon>
    </lineage>
</organism>
<dbReference type="AlphaFoldDB" id="A0A815N059"/>
<name>A0A815N059_9BILA</name>
<protein>
    <submittedName>
        <fullName evidence="2">Uncharacterized protein</fullName>
    </submittedName>
</protein>
<sequence length="83" mass="9530">MWYTVIAVSTVLIVGIIVSYLSNPLKEHEIDSQLIIRISDVRRSCCWSKQRQKRFKCVLYDEVAVVQEKSKDVEIPSTMSPTA</sequence>
<dbReference type="Proteomes" id="UP000663889">
    <property type="component" value="Unassembled WGS sequence"/>
</dbReference>
<evidence type="ECO:0000313" key="3">
    <source>
        <dbReference type="Proteomes" id="UP000663889"/>
    </source>
</evidence>
<evidence type="ECO:0000313" key="2">
    <source>
        <dbReference type="EMBL" id="CAF1432220.1"/>
    </source>
</evidence>
<dbReference type="EMBL" id="CAJNOU010004222">
    <property type="protein sequence ID" value="CAF1432220.1"/>
    <property type="molecule type" value="Genomic_DNA"/>
</dbReference>
<feature type="transmembrane region" description="Helical" evidence="1">
    <location>
        <begin position="6"/>
        <end position="23"/>
    </location>
</feature>
<comment type="caution">
    <text evidence="2">The sequence shown here is derived from an EMBL/GenBank/DDBJ whole genome shotgun (WGS) entry which is preliminary data.</text>
</comment>